<gene>
    <name evidence="3" type="ORF">HDF10_001404</name>
</gene>
<dbReference type="PANTHER" id="PTHR43201:SF8">
    <property type="entry name" value="ACYL-COA SYNTHETASE FAMILY MEMBER 3"/>
    <property type="match status" value="1"/>
</dbReference>
<organism evidence="3 4">
    <name type="scientific">Tunturiibacter lichenicola</name>
    <dbReference type="NCBI Taxonomy" id="2051959"/>
    <lineage>
        <taxon>Bacteria</taxon>
        <taxon>Pseudomonadati</taxon>
        <taxon>Acidobacteriota</taxon>
        <taxon>Terriglobia</taxon>
        <taxon>Terriglobales</taxon>
        <taxon>Acidobacteriaceae</taxon>
        <taxon>Tunturiibacter</taxon>
    </lineage>
</organism>
<keyword evidence="3" id="KW-0436">Ligase</keyword>
<dbReference type="GO" id="GO:0016746">
    <property type="term" value="F:acyltransferase activity"/>
    <property type="evidence" value="ECO:0007669"/>
    <property type="project" value="InterPro"/>
</dbReference>
<dbReference type="InterPro" id="IPR042099">
    <property type="entry name" value="ANL_N_sf"/>
</dbReference>
<accession>A0A7W8N2T9</accession>
<dbReference type="SMART" id="SM00563">
    <property type="entry name" value="PlsC"/>
    <property type="match status" value="1"/>
</dbReference>
<dbReference type="GO" id="GO:0004467">
    <property type="term" value="F:long-chain fatty acid-CoA ligase activity"/>
    <property type="evidence" value="ECO:0007669"/>
    <property type="project" value="UniProtKB-EC"/>
</dbReference>
<dbReference type="SUPFAM" id="SSF56801">
    <property type="entry name" value="Acetyl-CoA synthetase-like"/>
    <property type="match status" value="1"/>
</dbReference>
<reference evidence="3 4" key="1">
    <citation type="submission" date="2020-08" db="EMBL/GenBank/DDBJ databases">
        <title>Genomic Encyclopedia of Type Strains, Phase IV (KMG-V): Genome sequencing to study the core and pangenomes of soil and plant-associated prokaryotes.</title>
        <authorList>
            <person name="Whitman W."/>
        </authorList>
    </citation>
    <scope>NUCLEOTIDE SEQUENCE [LARGE SCALE GENOMIC DNA]</scope>
    <source>
        <strain evidence="3 4">M8US30</strain>
    </source>
</reference>
<dbReference type="EMBL" id="JACHDZ010000002">
    <property type="protein sequence ID" value="MBB5343429.1"/>
    <property type="molecule type" value="Genomic_DNA"/>
</dbReference>
<proteinExistence type="inferred from homology"/>
<evidence type="ECO:0000313" key="3">
    <source>
        <dbReference type="EMBL" id="MBB5343429.1"/>
    </source>
</evidence>
<dbReference type="InterPro" id="IPR002123">
    <property type="entry name" value="Plipid/glycerol_acylTrfase"/>
</dbReference>
<feature type="domain" description="Phospholipid/glycerol acyltransferase" evidence="2">
    <location>
        <begin position="710"/>
        <end position="843"/>
    </location>
</feature>
<dbReference type="InterPro" id="IPR020845">
    <property type="entry name" value="AMP-binding_CS"/>
</dbReference>
<dbReference type="CDD" id="cd07989">
    <property type="entry name" value="LPLAT_AGPAT-like"/>
    <property type="match status" value="1"/>
</dbReference>
<dbReference type="InterPro" id="IPR045851">
    <property type="entry name" value="AMP-bd_C_sf"/>
</dbReference>
<dbReference type="SUPFAM" id="SSF69593">
    <property type="entry name" value="Glycerol-3-phosphate (1)-acyltransferase"/>
    <property type="match status" value="1"/>
</dbReference>
<dbReference type="InterPro" id="IPR000873">
    <property type="entry name" value="AMP-dep_synth/lig_dom"/>
</dbReference>
<name>A0A7W8N2T9_9BACT</name>
<dbReference type="Pfam" id="PF00501">
    <property type="entry name" value="AMP-binding"/>
    <property type="match status" value="1"/>
</dbReference>
<dbReference type="PROSITE" id="PS00455">
    <property type="entry name" value="AMP_BINDING"/>
    <property type="match status" value="1"/>
</dbReference>
<dbReference type="Gene3D" id="3.30.300.30">
    <property type="match status" value="1"/>
</dbReference>
<comment type="caution">
    <text evidence="3">The sequence shown here is derived from an EMBL/GenBank/DDBJ whole genome shotgun (WGS) entry which is preliminary data.</text>
</comment>
<dbReference type="AlphaFoldDB" id="A0A7W8N2T9"/>
<dbReference type="Gene3D" id="3.40.50.12780">
    <property type="entry name" value="N-terminal domain of ligase-like"/>
    <property type="match status" value="1"/>
</dbReference>
<dbReference type="GO" id="GO:0031956">
    <property type="term" value="F:medium-chain fatty acid-CoA ligase activity"/>
    <property type="evidence" value="ECO:0007669"/>
    <property type="project" value="TreeGrafter"/>
</dbReference>
<dbReference type="Pfam" id="PF01553">
    <property type="entry name" value="Acyltransferase"/>
    <property type="match status" value="1"/>
</dbReference>
<comment type="similarity">
    <text evidence="1">Belongs to the ATP-dependent AMP-binding enzyme family.</text>
</comment>
<dbReference type="PANTHER" id="PTHR43201">
    <property type="entry name" value="ACYL-COA SYNTHETASE"/>
    <property type="match status" value="1"/>
</dbReference>
<dbReference type="EC" id="6.2.1.3" evidence="3"/>
<dbReference type="Proteomes" id="UP000569092">
    <property type="component" value="Unassembled WGS sequence"/>
</dbReference>
<evidence type="ECO:0000256" key="1">
    <source>
        <dbReference type="ARBA" id="ARBA00006432"/>
    </source>
</evidence>
<sequence length="895" mass="99028">MPTRPHLAVLLDDFRRFGHQTAIVQYTGNRRKATTYEQIATRAGRFAALLASHNLQPGDRLILWAQNSAEWVAAFYGCILRGVIAVPLDAYGTPDFAARVAADVKPPLIVGDATLLQTLNNDFPRLAFEDWPTTLPTNQAPPIPTLTHDTPLQILFTSGTTGDPKGIVHTHGNILASFEPIRHAAQPYLCYERIVHPLRFLHTLPLSHVFGQMMGLWVPSIFAAEVHFESRLTAPRLIETIHRERISVLAGVPRVLALLKTHLETEHPNLTQRIEAAQGISAFKRWVRFRDIHSLFGFKYWAFVTGGGALPAPIEQFWNALGFVLVQGYGMTETSALITLNHPFKVARGTMGKPLPGRDVKIQPDGEVLVRGPMISPATWSGGALQPRTGEWLATGDLAEAQPTGELRFLGRKSETIVTATGVNLHPEDLEAAFEPEPEVTACAVVPIDTPTGPEPCAILALRAAPDHAPAILQRANTRLAEFQRIRRQAVWPEPDLPRTSTGKIKRAAVANWLASREANNGRAAAAAGTDWLLTLITQITGEGLPTEPSQNPVAKDQDLRLAEDLRLDSLGRIQLQEALEDKLGIAFPQEQYDKVETLIELRQLIANSGNRGVSEDQSLPHPEHPEFAETADLTAQTKRPQATQQHGTQIPPGATQYIYPHWPWLSLIRWIRAVFIECVEQPLVWLLAAPRVAFPSPGTTETIKTTEPLLIIANHVTAYDLPLLLYALPRPIRRRTAVAMSGEMLEDFRHARNQQPLWLNPLGPPTWLLLTALFNVFPLPRLRDFQRSFAHAGNALDHGFHVVVFPEGTRSPEGTLAPFRPGIGLLVKQSQTAVLPMALQGLGELKTRRRPWFRSGTLQIHMGQPIRFTPDATEAAITARLHAEVETLLAKNQL</sequence>
<evidence type="ECO:0000259" key="2">
    <source>
        <dbReference type="SMART" id="SM00563"/>
    </source>
</evidence>
<dbReference type="Gene3D" id="1.10.1200.10">
    <property type="entry name" value="ACP-like"/>
    <property type="match status" value="1"/>
</dbReference>
<protein>
    <submittedName>
        <fullName evidence="3">Long-chain acyl-CoA synthetase</fullName>
        <ecNumber evidence="3">6.2.1.3</ecNumber>
    </submittedName>
</protein>
<dbReference type="InterPro" id="IPR036736">
    <property type="entry name" value="ACP-like_sf"/>
</dbReference>
<evidence type="ECO:0000313" key="4">
    <source>
        <dbReference type="Proteomes" id="UP000569092"/>
    </source>
</evidence>
<dbReference type="SUPFAM" id="SSF47336">
    <property type="entry name" value="ACP-like"/>
    <property type="match status" value="1"/>
</dbReference>